<dbReference type="Gene3D" id="3.30.590.10">
    <property type="entry name" value="Glutamine synthetase/guanido kinase, catalytic domain"/>
    <property type="match status" value="1"/>
</dbReference>
<keyword evidence="3 12" id="KW-0436">Ligase</keyword>
<dbReference type="NCBIfam" id="TIGR03105">
    <property type="entry name" value="gln_synth_III"/>
    <property type="match status" value="1"/>
</dbReference>
<dbReference type="AlphaFoldDB" id="A0A934HK54"/>
<dbReference type="SUPFAM" id="SSF55931">
    <property type="entry name" value="Glutamine synthetase/guanido kinase"/>
    <property type="match status" value="1"/>
</dbReference>
<evidence type="ECO:0000259" key="10">
    <source>
        <dbReference type="PROSITE" id="PS51986"/>
    </source>
</evidence>
<comment type="cofactor">
    <cofactor evidence="1">
        <name>Mg(2+)</name>
        <dbReference type="ChEBI" id="CHEBI:18420"/>
    </cofactor>
</comment>
<dbReference type="Pfam" id="PF00120">
    <property type="entry name" value="Gln-synt_C"/>
    <property type="match status" value="1"/>
</dbReference>
<reference evidence="12" key="1">
    <citation type="submission" date="2020-12" db="EMBL/GenBank/DDBJ databases">
        <title>Pontibaca salina gen. nov., sp. nov., isolated from marine sediment.</title>
        <authorList>
            <person name="Bo J."/>
            <person name="Wang S."/>
            <person name="Song X."/>
            <person name="Du Z."/>
        </authorList>
    </citation>
    <scope>NUCLEOTIDE SEQUENCE</scope>
    <source>
        <strain evidence="12">S1109L</strain>
    </source>
</reference>
<dbReference type="InterPro" id="IPR017536">
    <property type="entry name" value="Glutamine_synthetase_typeIII"/>
</dbReference>
<organism evidence="12 13">
    <name type="scientific">Pontibaca salina</name>
    <dbReference type="NCBI Taxonomy" id="2795731"/>
    <lineage>
        <taxon>Bacteria</taxon>
        <taxon>Pseudomonadati</taxon>
        <taxon>Pseudomonadota</taxon>
        <taxon>Alphaproteobacteria</taxon>
        <taxon>Rhodobacterales</taxon>
        <taxon>Roseobacteraceae</taxon>
        <taxon>Pontibaca</taxon>
    </lineage>
</organism>
<keyword evidence="7" id="KW-0535">Nitrogen fixation</keyword>
<protein>
    <submittedName>
        <fullName evidence="12">Type III glutamate--ammonia ligase</fullName>
        <ecNumber evidence="12">6.3.1.2</ecNumber>
    </submittedName>
</protein>
<evidence type="ECO:0000256" key="4">
    <source>
        <dbReference type="ARBA" id="ARBA00022741"/>
    </source>
</evidence>
<dbReference type="GO" id="GO:0004356">
    <property type="term" value="F:glutamine synthetase activity"/>
    <property type="evidence" value="ECO:0007669"/>
    <property type="project" value="UniProtKB-EC"/>
</dbReference>
<dbReference type="InterPro" id="IPR027303">
    <property type="entry name" value="Gln_synth_gly_rich_site"/>
</dbReference>
<dbReference type="EC" id="6.3.1.2" evidence="12"/>
<evidence type="ECO:0000256" key="7">
    <source>
        <dbReference type="ARBA" id="ARBA00023231"/>
    </source>
</evidence>
<name>A0A934HK54_9RHOB</name>
<dbReference type="PROSITE" id="PS51987">
    <property type="entry name" value="GS_CATALYTIC"/>
    <property type="match status" value="1"/>
</dbReference>
<evidence type="ECO:0000256" key="9">
    <source>
        <dbReference type="RuleBase" id="RU000384"/>
    </source>
</evidence>
<keyword evidence="5" id="KW-0067">ATP-binding</keyword>
<dbReference type="InterPro" id="IPR008147">
    <property type="entry name" value="Gln_synt_N"/>
</dbReference>
<keyword evidence="4" id="KW-0547">Nucleotide-binding</keyword>
<comment type="caution">
    <text evidence="12">The sequence shown here is derived from an EMBL/GenBank/DDBJ whole genome shotgun (WGS) entry which is preliminary data.</text>
</comment>
<feature type="domain" description="GS beta-grasp" evidence="10">
    <location>
        <begin position="21"/>
        <end position="103"/>
    </location>
</feature>
<dbReference type="InterPro" id="IPR008146">
    <property type="entry name" value="Gln_synth_cat_dom"/>
</dbReference>
<evidence type="ECO:0000256" key="1">
    <source>
        <dbReference type="ARBA" id="ARBA00001946"/>
    </source>
</evidence>
<gene>
    <name evidence="12" type="primary">glnT</name>
    <name evidence="12" type="ORF">JAO82_07220</name>
</gene>
<dbReference type="SUPFAM" id="SSF54368">
    <property type="entry name" value="Glutamine synthetase, N-terminal domain"/>
    <property type="match status" value="1"/>
</dbReference>
<dbReference type="PROSITE" id="PS51986">
    <property type="entry name" value="GS_BETA_GRASP"/>
    <property type="match status" value="1"/>
</dbReference>
<dbReference type="PROSITE" id="PS00181">
    <property type="entry name" value="GLNA_ATP"/>
    <property type="match status" value="1"/>
</dbReference>
<dbReference type="Gene3D" id="3.10.20.70">
    <property type="entry name" value="Glutamine synthetase, N-terminal domain"/>
    <property type="match status" value="1"/>
</dbReference>
<dbReference type="InterPro" id="IPR014746">
    <property type="entry name" value="Gln_synth/guanido_kin_cat_dom"/>
</dbReference>
<feature type="domain" description="GS catalytic" evidence="11">
    <location>
        <begin position="109"/>
        <end position="451"/>
    </location>
</feature>
<dbReference type="PANTHER" id="PTHR43785:SF12">
    <property type="entry name" value="TYPE-1 GLUTAMINE SYNTHETASE 2"/>
    <property type="match status" value="1"/>
</dbReference>
<dbReference type="Proteomes" id="UP000613255">
    <property type="component" value="Unassembled WGS sequence"/>
</dbReference>
<dbReference type="InterPro" id="IPR036651">
    <property type="entry name" value="Gln_synt_N_sf"/>
</dbReference>
<keyword evidence="13" id="KW-1185">Reference proteome</keyword>
<evidence type="ECO:0000256" key="6">
    <source>
        <dbReference type="ARBA" id="ARBA00022842"/>
    </source>
</evidence>
<evidence type="ECO:0000313" key="13">
    <source>
        <dbReference type="Proteomes" id="UP000613255"/>
    </source>
</evidence>
<dbReference type="RefSeq" id="WP_198685698.1">
    <property type="nucleotide sequence ID" value="NZ_JAEIJD010000004.1"/>
</dbReference>
<evidence type="ECO:0000313" key="12">
    <source>
        <dbReference type="EMBL" id="MBI6629674.1"/>
    </source>
</evidence>
<comment type="similarity">
    <text evidence="8 9">Belongs to the glutamine synthetase family.</text>
</comment>
<dbReference type="GO" id="GO:0005524">
    <property type="term" value="F:ATP binding"/>
    <property type="evidence" value="ECO:0007669"/>
    <property type="project" value="UniProtKB-KW"/>
</dbReference>
<evidence type="ECO:0000259" key="11">
    <source>
        <dbReference type="PROSITE" id="PS51987"/>
    </source>
</evidence>
<keyword evidence="6" id="KW-0460">Magnesium</keyword>
<sequence>MAKDQLVQESAIDLEEWGRERGVKYYMVNFTDMHGTQRNKLVPIRAIGRVQRNGAGFAPFAAGFDTEPSEPDMTVLPDADAAIQIPWQPEIAWVPGNPVMYGEYFMQAPRNVLRKQMDDAAELGLYFKTGVEPEFSLLTPDGKALADEFDNDVKPCYHQQAIMRNYHIIREVSEYMQELGWGCYQNDHEDANGQWEMNWDFDDVLKMSDQLSFFKFMIKYVAEKNGMRASFMPKPLPELTGNGLHIHMSAWDSTGTPKNNLFAGSGDTPAGQHGLSEIGGNFLGGILRHGAASTVIACPTVNSYKRIGLRSTATGSTWAPNYVTWSGDNRTHLLRLPGDGRMENRLPDGAVNPYLLPAVMMAAGLNGIRTKADPGQALDINMYTELDKIPAGTPQLPRNLLDALRLFEADEALVKTLGEDFARAFLNKKHEEWDEYSNHFTEWERERTLDC</sequence>
<dbReference type="PANTHER" id="PTHR43785">
    <property type="entry name" value="GAMMA-GLUTAMYLPUTRESCINE SYNTHETASE"/>
    <property type="match status" value="1"/>
</dbReference>
<dbReference type="EMBL" id="JAEIJD010000004">
    <property type="protein sequence ID" value="MBI6629674.1"/>
    <property type="molecule type" value="Genomic_DNA"/>
</dbReference>
<evidence type="ECO:0000256" key="2">
    <source>
        <dbReference type="ARBA" id="ARBA00003117"/>
    </source>
</evidence>
<evidence type="ECO:0000256" key="8">
    <source>
        <dbReference type="PROSITE-ProRule" id="PRU01330"/>
    </source>
</evidence>
<dbReference type="GO" id="GO:0006542">
    <property type="term" value="P:glutamine biosynthetic process"/>
    <property type="evidence" value="ECO:0007669"/>
    <property type="project" value="InterPro"/>
</dbReference>
<dbReference type="SMART" id="SM01230">
    <property type="entry name" value="Gln-synt_C"/>
    <property type="match status" value="1"/>
</dbReference>
<evidence type="ECO:0000256" key="5">
    <source>
        <dbReference type="ARBA" id="ARBA00022840"/>
    </source>
</evidence>
<proteinExistence type="inferred from homology"/>
<evidence type="ECO:0000256" key="3">
    <source>
        <dbReference type="ARBA" id="ARBA00022598"/>
    </source>
</evidence>
<comment type="function">
    <text evidence="2">Catalyzes the ATP-dependent biosynthesis of glutamine from glutamate and ammonia.</text>
</comment>
<accession>A0A934HK54</accession>